<evidence type="ECO:0000256" key="2">
    <source>
        <dbReference type="ARBA" id="ARBA00023125"/>
    </source>
</evidence>
<sequence>MDHMSYIKQKIKDLSYAILSSQQYRGKVLDYLKRAVPFDAACFTTVDPDTLLSAGSVTVGDVEQMHQRLFEHEYVVESEDYNSFQALAASEDPVGTLSHATQGLLERSARYRETLQPTGYVDELRAVIRMEGKVWGFLILFRSQPNTCFSEAERSFISSIVPTIAGQMRDLTAAIPAEKSQWKVIGTGILVLTEDMEMISYNQEATDYLSLLQSWEEVSEDVLPRPIRAVCSKALSRREDKTNRDSLAKVCIRIPRGPFITIRASKQMTVQHMTQLAVIIEPAAASELLPLMADSYRLTDREKEILMQLVKGSSTADLAKSLHISAYTVQDHLKSIFMKTGVRSRRELIWKVHSRFSIQ</sequence>
<dbReference type="GO" id="GO:0045892">
    <property type="term" value="P:negative regulation of DNA-templated transcription"/>
    <property type="evidence" value="ECO:0007669"/>
    <property type="project" value="UniProtKB-ARBA"/>
</dbReference>
<keyword evidence="3" id="KW-0804">Transcription</keyword>
<protein>
    <submittedName>
        <fullName evidence="5">Regulatory protein, luxR family</fullName>
    </submittedName>
</protein>
<dbReference type="Pfam" id="PF00196">
    <property type="entry name" value="GerE"/>
    <property type="match status" value="1"/>
</dbReference>
<dbReference type="PROSITE" id="PS50043">
    <property type="entry name" value="HTH_LUXR_2"/>
    <property type="match status" value="1"/>
</dbReference>
<keyword evidence="6" id="KW-1185">Reference proteome</keyword>
<dbReference type="Gene3D" id="3.30.450.40">
    <property type="match status" value="1"/>
</dbReference>
<keyword evidence="2" id="KW-0238">DNA-binding</keyword>
<dbReference type="SMART" id="SM00421">
    <property type="entry name" value="HTH_LUXR"/>
    <property type="match status" value="1"/>
</dbReference>
<accession>A0A1X7J014</accession>
<organism evidence="5 6">
    <name type="scientific">Paenibacillus aquistagni</name>
    <dbReference type="NCBI Taxonomy" id="1852522"/>
    <lineage>
        <taxon>Bacteria</taxon>
        <taxon>Bacillati</taxon>
        <taxon>Bacillota</taxon>
        <taxon>Bacilli</taxon>
        <taxon>Bacillales</taxon>
        <taxon>Paenibacillaceae</taxon>
        <taxon>Paenibacillus</taxon>
    </lineage>
</organism>
<reference evidence="5 6" key="1">
    <citation type="submission" date="2017-04" db="EMBL/GenBank/DDBJ databases">
        <authorList>
            <person name="Afonso C.L."/>
            <person name="Miller P.J."/>
            <person name="Scott M.A."/>
            <person name="Spackman E."/>
            <person name="Goraichik I."/>
            <person name="Dimitrov K.M."/>
            <person name="Suarez D.L."/>
            <person name="Swayne D.E."/>
        </authorList>
    </citation>
    <scope>NUCLEOTIDE SEQUENCE [LARGE SCALE GENOMIC DNA]</scope>
    <source>
        <strain evidence="5 6">11</strain>
    </source>
</reference>
<evidence type="ECO:0000256" key="3">
    <source>
        <dbReference type="ARBA" id="ARBA00023163"/>
    </source>
</evidence>
<evidence type="ECO:0000259" key="4">
    <source>
        <dbReference type="PROSITE" id="PS50043"/>
    </source>
</evidence>
<gene>
    <name evidence="5" type="ORF">SAMN06295960_1069</name>
</gene>
<dbReference type="PANTHER" id="PTHR44688">
    <property type="entry name" value="DNA-BINDING TRANSCRIPTIONAL ACTIVATOR DEVR_DOSR"/>
    <property type="match status" value="1"/>
</dbReference>
<evidence type="ECO:0000313" key="6">
    <source>
        <dbReference type="Proteomes" id="UP000193834"/>
    </source>
</evidence>
<dbReference type="InterPro" id="IPR036388">
    <property type="entry name" value="WH-like_DNA-bd_sf"/>
</dbReference>
<dbReference type="PRINTS" id="PR00038">
    <property type="entry name" value="HTHLUXR"/>
</dbReference>
<evidence type="ECO:0000256" key="1">
    <source>
        <dbReference type="ARBA" id="ARBA00023015"/>
    </source>
</evidence>
<feature type="domain" description="HTH luxR-type" evidence="4">
    <location>
        <begin position="291"/>
        <end position="356"/>
    </location>
</feature>
<dbReference type="AlphaFoldDB" id="A0A1X7J014"/>
<name>A0A1X7J014_9BACL</name>
<dbReference type="STRING" id="1852522.SAMN06295960_1069"/>
<dbReference type="PANTHER" id="PTHR44688:SF16">
    <property type="entry name" value="DNA-BINDING TRANSCRIPTIONAL ACTIVATOR DEVR_DOSR"/>
    <property type="match status" value="1"/>
</dbReference>
<dbReference type="EMBL" id="FXAZ01000001">
    <property type="protein sequence ID" value="SMG20985.1"/>
    <property type="molecule type" value="Genomic_DNA"/>
</dbReference>
<dbReference type="RefSeq" id="WP_085493256.1">
    <property type="nucleotide sequence ID" value="NZ_FXAZ01000001.1"/>
</dbReference>
<dbReference type="SUPFAM" id="SSF55781">
    <property type="entry name" value="GAF domain-like"/>
    <property type="match status" value="1"/>
</dbReference>
<dbReference type="InterPro" id="IPR016032">
    <property type="entry name" value="Sig_transdc_resp-reg_C-effctor"/>
</dbReference>
<keyword evidence="1" id="KW-0805">Transcription regulation</keyword>
<dbReference type="GO" id="GO:0003677">
    <property type="term" value="F:DNA binding"/>
    <property type="evidence" value="ECO:0007669"/>
    <property type="project" value="UniProtKB-KW"/>
</dbReference>
<dbReference type="InterPro" id="IPR000792">
    <property type="entry name" value="Tscrpt_reg_LuxR_C"/>
</dbReference>
<dbReference type="Gene3D" id="1.10.10.10">
    <property type="entry name" value="Winged helix-like DNA-binding domain superfamily/Winged helix DNA-binding domain"/>
    <property type="match status" value="1"/>
</dbReference>
<dbReference type="CDD" id="cd06170">
    <property type="entry name" value="LuxR_C_like"/>
    <property type="match status" value="1"/>
</dbReference>
<dbReference type="Proteomes" id="UP000193834">
    <property type="component" value="Unassembled WGS sequence"/>
</dbReference>
<dbReference type="OrthoDB" id="9815744at2"/>
<proteinExistence type="predicted"/>
<dbReference type="SUPFAM" id="SSF46894">
    <property type="entry name" value="C-terminal effector domain of the bipartite response regulators"/>
    <property type="match status" value="1"/>
</dbReference>
<dbReference type="InterPro" id="IPR029016">
    <property type="entry name" value="GAF-like_dom_sf"/>
</dbReference>
<evidence type="ECO:0000313" key="5">
    <source>
        <dbReference type="EMBL" id="SMG20985.1"/>
    </source>
</evidence>